<evidence type="ECO:0000256" key="1">
    <source>
        <dbReference type="SAM" id="MobiDB-lite"/>
    </source>
</evidence>
<keyword evidence="3" id="KW-1185">Reference proteome</keyword>
<evidence type="ECO:0000313" key="3">
    <source>
        <dbReference type="Proteomes" id="UP001149813"/>
    </source>
</evidence>
<feature type="region of interest" description="Disordered" evidence="1">
    <location>
        <begin position="1"/>
        <end position="34"/>
    </location>
</feature>
<comment type="caution">
    <text evidence="2">The sequence shown here is derived from an EMBL/GenBank/DDBJ whole genome shotgun (WGS) entry which is preliminary data.</text>
</comment>
<accession>A0A9W7XV48</accession>
<dbReference type="AlphaFoldDB" id="A0A9W7XV48"/>
<proteinExistence type="predicted"/>
<protein>
    <submittedName>
        <fullName evidence="2">Uncharacterized protein</fullName>
    </submittedName>
</protein>
<dbReference type="Proteomes" id="UP001149813">
    <property type="component" value="Unassembled WGS sequence"/>
</dbReference>
<gene>
    <name evidence="2" type="ORF">LPJ53_005950</name>
</gene>
<evidence type="ECO:0000313" key="2">
    <source>
        <dbReference type="EMBL" id="KAJ1719253.1"/>
    </source>
</evidence>
<dbReference type="OrthoDB" id="5576691at2759"/>
<dbReference type="EMBL" id="JANBOJ010000441">
    <property type="protein sequence ID" value="KAJ1719253.1"/>
    <property type="molecule type" value="Genomic_DNA"/>
</dbReference>
<name>A0A9W7XV48_9FUNG</name>
<reference evidence="2" key="1">
    <citation type="submission" date="2022-07" db="EMBL/GenBank/DDBJ databases">
        <title>Phylogenomic reconstructions and comparative analyses of Kickxellomycotina fungi.</title>
        <authorList>
            <person name="Reynolds N.K."/>
            <person name="Stajich J.E."/>
            <person name="Barry K."/>
            <person name="Grigoriev I.V."/>
            <person name="Crous P."/>
            <person name="Smith M.E."/>
        </authorList>
    </citation>
    <scope>NUCLEOTIDE SEQUENCE</scope>
    <source>
        <strain evidence="2">NBRC 32514</strain>
    </source>
</reference>
<feature type="compositionally biased region" description="Basic and acidic residues" evidence="1">
    <location>
        <begin position="16"/>
        <end position="33"/>
    </location>
</feature>
<sequence length="623" mass="67408">MPAGPEDNDSICTSYDGRRDSKASKASSDRQDSNRALPPLVLSRIFEYVFWEAPRSADECCGLSNHATRHFGTISTLPVGHHDLLGALHTCHRWRRRAARLFYGTVVVAVGASASAGTILEEHERPTDLRRRHIESTVRLVLESGYAPKTSRLMVYTHAEADPATVGAAIEELAQFEWAGITHLHYYDPARRPGDAGRLVHGQWAHDQAIGALNRRLAASLPRLQHISALSATRDSFGVFVLDALVAARHRQLRSLEALAAGGAMALMAADAQNAALGVSALGVRSLGAPASAVVRVPRATATLLEKLDVGPIAADGIWAPFAAGGDFVRLRLLRLEFAGRLAHRGHRRSASDEAAVVDGAYPGFPALRELVVVGFPLNATRFVENFPRAQLRHVALVGCAHVLGLSLAPFRGLRSLAVEVPDAFADRPLDGARVSRWLAQILQQGDATQLRALTVAVPAALEGFEAEVPAGVRLAGLQHLTLDVGLRLDELEELLLALPQLVTLRVVAAEVHTQAHEFLSRRARPKKYPIDRARRRRVLSDSLQLLAVRLARPLLEGRRRRRALAKTVWLAARAPAVLRLATQPEAVATLRECLRQAVAVTAAPHSTAHLAGVSVVAAWPAE</sequence>
<organism evidence="2 3">
    <name type="scientific">Coemansia erecta</name>
    <dbReference type="NCBI Taxonomy" id="147472"/>
    <lineage>
        <taxon>Eukaryota</taxon>
        <taxon>Fungi</taxon>
        <taxon>Fungi incertae sedis</taxon>
        <taxon>Zoopagomycota</taxon>
        <taxon>Kickxellomycotina</taxon>
        <taxon>Kickxellomycetes</taxon>
        <taxon>Kickxellales</taxon>
        <taxon>Kickxellaceae</taxon>
        <taxon>Coemansia</taxon>
    </lineage>
</organism>